<accession>A0AAE1L206</accession>
<dbReference type="AlphaFoldDB" id="A0AAE1L206"/>
<name>A0AAE1L206_PETCI</name>
<comment type="caution">
    <text evidence="2">The sequence shown here is derived from an EMBL/GenBank/DDBJ whole genome shotgun (WGS) entry which is preliminary data.</text>
</comment>
<evidence type="ECO:0000313" key="2">
    <source>
        <dbReference type="EMBL" id="KAK3892688.1"/>
    </source>
</evidence>
<sequence>MDTLEKKYEAKMDTLEKKCEEKINEMEKKYEALKEEVSAAKGNNKKKDDEEDITPLELKLNCQAIEKVLMNLAISAQK</sequence>
<feature type="coiled-coil region" evidence="1">
    <location>
        <begin position="1"/>
        <end position="50"/>
    </location>
</feature>
<dbReference type="EMBL" id="JAWQEG010000249">
    <property type="protein sequence ID" value="KAK3892688.1"/>
    <property type="molecule type" value="Genomic_DNA"/>
</dbReference>
<protein>
    <submittedName>
        <fullName evidence="2">Uncharacterized protein</fullName>
    </submittedName>
</protein>
<keyword evidence="1" id="KW-0175">Coiled coil</keyword>
<organism evidence="2 3">
    <name type="scientific">Petrolisthes cinctipes</name>
    <name type="common">Flat porcelain crab</name>
    <dbReference type="NCBI Taxonomy" id="88211"/>
    <lineage>
        <taxon>Eukaryota</taxon>
        <taxon>Metazoa</taxon>
        <taxon>Ecdysozoa</taxon>
        <taxon>Arthropoda</taxon>
        <taxon>Crustacea</taxon>
        <taxon>Multicrustacea</taxon>
        <taxon>Malacostraca</taxon>
        <taxon>Eumalacostraca</taxon>
        <taxon>Eucarida</taxon>
        <taxon>Decapoda</taxon>
        <taxon>Pleocyemata</taxon>
        <taxon>Anomura</taxon>
        <taxon>Galatheoidea</taxon>
        <taxon>Porcellanidae</taxon>
        <taxon>Petrolisthes</taxon>
    </lineage>
</organism>
<reference evidence="2" key="1">
    <citation type="submission" date="2023-10" db="EMBL/GenBank/DDBJ databases">
        <title>Genome assemblies of two species of porcelain crab, Petrolisthes cinctipes and Petrolisthes manimaculis (Anomura: Porcellanidae).</title>
        <authorList>
            <person name="Angst P."/>
        </authorList>
    </citation>
    <scope>NUCLEOTIDE SEQUENCE</scope>
    <source>
        <strain evidence="2">PB745_01</strain>
        <tissue evidence="2">Gill</tissue>
    </source>
</reference>
<proteinExistence type="predicted"/>
<dbReference type="Proteomes" id="UP001286313">
    <property type="component" value="Unassembled WGS sequence"/>
</dbReference>
<gene>
    <name evidence="2" type="ORF">Pcinc_003480</name>
</gene>
<keyword evidence="3" id="KW-1185">Reference proteome</keyword>
<evidence type="ECO:0000256" key="1">
    <source>
        <dbReference type="SAM" id="Coils"/>
    </source>
</evidence>
<evidence type="ECO:0000313" key="3">
    <source>
        <dbReference type="Proteomes" id="UP001286313"/>
    </source>
</evidence>